<evidence type="ECO:0000313" key="1">
    <source>
        <dbReference type="EMBL" id="KAF9458850.1"/>
    </source>
</evidence>
<protein>
    <submittedName>
        <fullName evidence="1">Uncharacterized protein</fullName>
    </submittedName>
</protein>
<proteinExistence type="predicted"/>
<sequence>MVSIRSVEPREILYDLEATQLARPPEDPQTFLQESRMGGVFETKVQWKTTLPGYQIETDNVLIKLVEAFTLFVEHSTHNFLFLFVEDYDRLAYLEAEPDFGTNFLCYGLKCHGWIPGETFITGSIFQRRSVRRPGGGHKYAQYRGWEIEQDPFCNTYSLMNAQQECFLGDLGGQREGNVNPNKYFYLHHRKNVHYPKLGKIFDAL</sequence>
<evidence type="ECO:0000313" key="2">
    <source>
        <dbReference type="Proteomes" id="UP000807353"/>
    </source>
</evidence>
<reference evidence="1" key="1">
    <citation type="submission" date="2020-11" db="EMBL/GenBank/DDBJ databases">
        <authorList>
            <consortium name="DOE Joint Genome Institute"/>
            <person name="Ahrendt S."/>
            <person name="Riley R."/>
            <person name="Andreopoulos W."/>
            <person name="Labutti K."/>
            <person name="Pangilinan J."/>
            <person name="Ruiz-Duenas F.J."/>
            <person name="Barrasa J.M."/>
            <person name="Sanchez-Garcia M."/>
            <person name="Camarero S."/>
            <person name="Miyauchi S."/>
            <person name="Serrano A."/>
            <person name="Linde D."/>
            <person name="Babiker R."/>
            <person name="Drula E."/>
            <person name="Ayuso-Fernandez I."/>
            <person name="Pacheco R."/>
            <person name="Padilla G."/>
            <person name="Ferreira P."/>
            <person name="Barriuso J."/>
            <person name="Kellner H."/>
            <person name="Castanera R."/>
            <person name="Alfaro M."/>
            <person name="Ramirez L."/>
            <person name="Pisabarro A.G."/>
            <person name="Kuo A."/>
            <person name="Tritt A."/>
            <person name="Lipzen A."/>
            <person name="He G."/>
            <person name="Yan M."/>
            <person name="Ng V."/>
            <person name="Cullen D."/>
            <person name="Martin F."/>
            <person name="Rosso M.-N."/>
            <person name="Henrissat B."/>
            <person name="Hibbett D."/>
            <person name="Martinez A.T."/>
            <person name="Grigoriev I.V."/>
        </authorList>
    </citation>
    <scope>NUCLEOTIDE SEQUENCE</scope>
    <source>
        <strain evidence="1">CBS 247.69</strain>
    </source>
</reference>
<dbReference type="EMBL" id="MU150329">
    <property type="protein sequence ID" value="KAF9458850.1"/>
    <property type="molecule type" value="Genomic_DNA"/>
</dbReference>
<accession>A0A9P5XY07</accession>
<organism evidence="1 2">
    <name type="scientific">Collybia nuda</name>
    <dbReference type="NCBI Taxonomy" id="64659"/>
    <lineage>
        <taxon>Eukaryota</taxon>
        <taxon>Fungi</taxon>
        <taxon>Dikarya</taxon>
        <taxon>Basidiomycota</taxon>
        <taxon>Agaricomycotina</taxon>
        <taxon>Agaricomycetes</taxon>
        <taxon>Agaricomycetidae</taxon>
        <taxon>Agaricales</taxon>
        <taxon>Tricholomatineae</taxon>
        <taxon>Clitocybaceae</taxon>
        <taxon>Collybia</taxon>
    </lineage>
</organism>
<dbReference type="Proteomes" id="UP000807353">
    <property type="component" value="Unassembled WGS sequence"/>
</dbReference>
<name>A0A9P5XY07_9AGAR</name>
<dbReference type="AlphaFoldDB" id="A0A9P5XY07"/>
<keyword evidence="2" id="KW-1185">Reference proteome</keyword>
<comment type="caution">
    <text evidence="1">The sequence shown here is derived from an EMBL/GenBank/DDBJ whole genome shotgun (WGS) entry which is preliminary data.</text>
</comment>
<gene>
    <name evidence="1" type="ORF">BDZ94DRAFT_1300949</name>
</gene>